<evidence type="ECO:0000313" key="2">
    <source>
        <dbReference type="EMBL" id="MBE0370531.1"/>
    </source>
</evidence>
<proteinExistence type="predicted"/>
<dbReference type="RefSeq" id="WP_192509624.1">
    <property type="nucleotide sequence ID" value="NZ_AQGV01000015.1"/>
</dbReference>
<evidence type="ECO:0000313" key="3">
    <source>
        <dbReference type="Proteomes" id="UP000615755"/>
    </source>
</evidence>
<sequence length="87" mass="9337">MSQPIERTVDQEEQQATNAVEYTDTLVAEQSTGYATGTPEQAEQVATNAVVNAINATADQLQGEAEYNSPVEAEQRATQAVAATEYE</sequence>
<dbReference type="EMBL" id="AQGV01000015">
    <property type="protein sequence ID" value="MBE0370531.1"/>
    <property type="molecule type" value="Genomic_DNA"/>
</dbReference>
<reference evidence="2 3" key="1">
    <citation type="submission" date="2015-03" db="EMBL/GenBank/DDBJ databases">
        <title>Genome sequence of Pseudoalteromonas aurantia.</title>
        <authorList>
            <person name="Xie B.-B."/>
            <person name="Rong J.-C."/>
            <person name="Qin Q.-L."/>
            <person name="Zhang Y.-Z."/>
        </authorList>
    </citation>
    <scope>NUCLEOTIDE SEQUENCE [LARGE SCALE GENOMIC DNA]</scope>
    <source>
        <strain evidence="2 3">208</strain>
    </source>
</reference>
<keyword evidence="3" id="KW-1185">Reference proteome</keyword>
<evidence type="ECO:0008006" key="4">
    <source>
        <dbReference type="Google" id="ProtNLM"/>
    </source>
</evidence>
<organism evidence="2 3">
    <name type="scientific">Pseudoalteromonas aurantia 208</name>
    <dbReference type="NCBI Taxonomy" id="1314867"/>
    <lineage>
        <taxon>Bacteria</taxon>
        <taxon>Pseudomonadati</taxon>
        <taxon>Pseudomonadota</taxon>
        <taxon>Gammaproteobacteria</taxon>
        <taxon>Alteromonadales</taxon>
        <taxon>Pseudoalteromonadaceae</taxon>
        <taxon>Pseudoalteromonas</taxon>
    </lineage>
</organism>
<name>A0ABR9EHU6_9GAMM</name>
<protein>
    <recommendedName>
        <fullName evidence="4">Orphan protein</fullName>
    </recommendedName>
</protein>
<evidence type="ECO:0000256" key="1">
    <source>
        <dbReference type="SAM" id="MobiDB-lite"/>
    </source>
</evidence>
<dbReference type="Proteomes" id="UP000615755">
    <property type="component" value="Unassembled WGS sequence"/>
</dbReference>
<comment type="caution">
    <text evidence="2">The sequence shown here is derived from an EMBL/GenBank/DDBJ whole genome shotgun (WGS) entry which is preliminary data.</text>
</comment>
<feature type="region of interest" description="Disordered" evidence="1">
    <location>
        <begin position="63"/>
        <end position="87"/>
    </location>
</feature>
<gene>
    <name evidence="2" type="ORF">PAUR_b0590</name>
</gene>
<accession>A0ABR9EHU6</accession>